<evidence type="ECO:0008006" key="3">
    <source>
        <dbReference type="Google" id="ProtNLM"/>
    </source>
</evidence>
<dbReference type="EMBL" id="JAUIZM010000007">
    <property type="protein sequence ID" value="KAK1376069.1"/>
    <property type="molecule type" value="Genomic_DNA"/>
</dbReference>
<dbReference type="Gene3D" id="2.40.50.140">
    <property type="entry name" value="Nucleic acid-binding proteins"/>
    <property type="match status" value="3"/>
</dbReference>
<name>A0AAD8MKK6_9APIA</name>
<dbReference type="Proteomes" id="UP001237642">
    <property type="component" value="Unassembled WGS sequence"/>
</dbReference>
<evidence type="ECO:0000313" key="1">
    <source>
        <dbReference type="EMBL" id="KAK1376069.1"/>
    </source>
</evidence>
<keyword evidence="2" id="KW-1185">Reference proteome</keyword>
<reference evidence="1" key="2">
    <citation type="submission" date="2023-05" db="EMBL/GenBank/DDBJ databases">
        <authorList>
            <person name="Schelkunov M.I."/>
        </authorList>
    </citation>
    <scope>NUCLEOTIDE SEQUENCE</scope>
    <source>
        <strain evidence="1">Hsosn_3</strain>
        <tissue evidence="1">Leaf</tissue>
    </source>
</reference>
<protein>
    <recommendedName>
        <fullName evidence="3">Nucleic acid-binding protein</fullName>
    </recommendedName>
</protein>
<dbReference type="SUPFAM" id="SSF50249">
    <property type="entry name" value="Nucleic acid-binding proteins"/>
    <property type="match status" value="1"/>
</dbReference>
<dbReference type="PANTHER" id="PTHR47165:SF4">
    <property type="entry name" value="OS03G0429900 PROTEIN"/>
    <property type="match status" value="1"/>
</dbReference>
<evidence type="ECO:0000313" key="2">
    <source>
        <dbReference type="Proteomes" id="UP001237642"/>
    </source>
</evidence>
<gene>
    <name evidence="1" type="ORF">POM88_032262</name>
</gene>
<dbReference type="InterPro" id="IPR012340">
    <property type="entry name" value="NA-bd_OB-fold"/>
</dbReference>
<proteinExistence type="predicted"/>
<accession>A0AAD8MKK6</accession>
<dbReference type="AlphaFoldDB" id="A0AAD8MKK6"/>
<sequence length="352" mass="39433">MWASVSTAGSKDGSNSVTGYNAILLDDDNFHIQAFIYPEKWSQVGSTLTEGGIYVITNFSVKQAMAKLRPIVNNHVPPLYPDYATDIIGVVENFEKLSPIPTKYGQRNIVKFIICNGRNSPKVTVWGKLAEITEKNYKPELETPIIAILTSAKLQKFMNSVQISTMPFSKIYFNLDTDVVKTLRKRLAQQGYKTPEDIESVSIVSNSVQVVETLTLKELTEKTSTDYIKRNFTCFVTIKRVEAEKRYRIMVLAHDKTEAVNVVLSDRAIKGLVGKTATMLLEEIEDLAETPPSTFFPQQILDIANKDVTFNILISDDNVLINSTMYNATDAYLSKKSKSSTSETVEEILESI</sequence>
<organism evidence="1 2">
    <name type="scientific">Heracleum sosnowskyi</name>
    <dbReference type="NCBI Taxonomy" id="360622"/>
    <lineage>
        <taxon>Eukaryota</taxon>
        <taxon>Viridiplantae</taxon>
        <taxon>Streptophyta</taxon>
        <taxon>Embryophyta</taxon>
        <taxon>Tracheophyta</taxon>
        <taxon>Spermatophyta</taxon>
        <taxon>Magnoliopsida</taxon>
        <taxon>eudicotyledons</taxon>
        <taxon>Gunneridae</taxon>
        <taxon>Pentapetalae</taxon>
        <taxon>asterids</taxon>
        <taxon>campanulids</taxon>
        <taxon>Apiales</taxon>
        <taxon>Apiaceae</taxon>
        <taxon>Apioideae</taxon>
        <taxon>apioid superclade</taxon>
        <taxon>Tordylieae</taxon>
        <taxon>Tordyliinae</taxon>
        <taxon>Heracleum</taxon>
    </lineage>
</organism>
<comment type="caution">
    <text evidence="1">The sequence shown here is derived from an EMBL/GenBank/DDBJ whole genome shotgun (WGS) entry which is preliminary data.</text>
</comment>
<dbReference type="PANTHER" id="PTHR47165">
    <property type="entry name" value="OS03G0429900 PROTEIN"/>
    <property type="match status" value="1"/>
</dbReference>
<reference evidence="1" key="1">
    <citation type="submission" date="2023-02" db="EMBL/GenBank/DDBJ databases">
        <title>Genome of toxic invasive species Heracleum sosnowskyi carries increased number of genes despite the absence of recent whole-genome duplications.</title>
        <authorList>
            <person name="Schelkunov M."/>
            <person name="Shtratnikova V."/>
            <person name="Makarenko M."/>
            <person name="Klepikova A."/>
            <person name="Omelchenko D."/>
            <person name="Novikova G."/>
            <person name="Obukhova E."/>
            <person name="Bogdanov V."/>
            <person name="Penin A."/>
            <person name="Logacheva M."/>
        </authorList>
    </citation>
    <scope>NUCLEOTIDE SEQUENCE</scope>
    <source>
        <strain evidence="1">Hsosn_3</strain>
        <tissue evidence="1">Leaf</tissue>
    </source>
</reference>